<organism evidence="10 11">
    <name type="scientific">Elaeophora elaphi</name>
    <dbReference type="NCBI Taxonomy" id="1147741"/>
    <lineage>
        <taxon>Eukaryota</taxon>
        <taxon>Metazoa</taxon>
        <taxon>Ecdysozoa</taxon>
        <taxon>Nematoda</taxon>
        <taxon>Chromadorea</taxon>
        <taxon>Rhabditida</taxon>
        <taxon>Spirurina</taxon>
        <taxon>Spiruromorpha</taxon>
        <taxon>Filarioidea</taxon>
        <taxon>Onchocercidae</taxon>
        <taxon>Elaeophora</taxon>
    </lineage>
</organism>
<feature type="chain" id="PRO_5013062687" description="Transmembrane 9 superfamily member" evidence="9">
    <location>
        <begin position="16"/>
        <end position="603"/>
    </location>
</feature>
<feature type="signal peptide" evidence="9">
    <location>
        <begin position="1"/>
        <end position="15"/>
    </location>
</feature>
<evidence type="ECO:0000256" key="7">
    <source>
        <dbReference type="ARBA" id="ARBA00037688"/>
    </source>
</evidence>
<accession>A0A0R3RF87</accession>
<comment type="function">
    <text evidence="7">Plays an essential role in autophagy.</text>
</comment>
<evidence type="ECO:0000256" key="3">
    <source>
        <dbReference type="ARBA" id="ARBA00022692"/>
    </source>
</evidence>
<evidence type="ECO:0000256" key="8">
    <source>
        <dbReference type="RuleBase" id="RU363079"/>
    </source>
</evidence>
<dbReference type="PANTHER" id="PTHR10766">
    <property type="entry name" value="TRANSMEMBRANE 9 SUPERFAMILY PROTEIN"/>
    <property type="match status" value="1"/>
</dbReference>
<feature type="transmembrane region" description="Helical" evidence="8">
    <location>
        <begin position="417"/>
        <end position="437"/>
    </location>
</feature>
<evidence type="ECO:0000313" key="11">
    <source>
        <dbReference type="WBParaSite" id="EEL_0000001001-mRNA-1"/>
    </source>
</evidence>
<feature type="transmembrane region" description="Helical" evidence="8">
    <location>
        <begin position="351"/>
        <end position="375"/>
    </location>
</feature>
<proteinExistence type="inferred from homology"/>
<feature type="transmembrane region" description="Helical" evidence="8">
    <location>
        <begin position="210"/>
        <end position="229"/>
    </location>
</feature>
<keyword evidence="5 8" id="KW-1133">Transmembrane helix</keyword>
<feature type="transmembrane region" description="Helical" evidence="8">
    <location>
        <begin position="387"/>
        <end position="405"/>
    </location>
</feature>
<feature type="transmembrane region" description="Helical" evidence="8">
    <location>
        <begin position="553"/>
        <end position="575"/>
    </location>
</feature>
<dbReference type="AlphaFoldDB" id="A0A0R3RF87"/>
<dbReference type="Pfam" id="PF02990">
    <property type="entry name" value="EMP70"/>
    <property type="match status" value="1"/>
</dbReference>
<keyword evidence="3 8" id="KW-0812">Transmembrane</keyword>
<dbReference type="GO" id="GO:0000421">
    <property type="term" value="C:autophagosome membrane"/>
    <property type="evidence" value="ECO:0007669"/>
    <property type="project" value="UniProtKB-SubCell"/>
</dbReference>
<dbReference type="WBParaSite" id="EEL_0000001001-mRNA-1">
    <property type="protein sequence ID" value="EEL_0000001001-mRNA-1"/>
    <property type="gene ID" value="EEL_0000001001"/>
</dbReference>
<evidence type="ECO:0000256" key="6">
    <source>
        <dbReference type="ARBA" id="ARBA00023136"/>
    </source>
</evidence>
<dbReference type="STRING" id="1147741.A0A0R3RF87"/>
<evidence type="ECO:0000313" key="10">
    <source>
        <dbReference type="Proteomes" id="UP000050640"/>
    </source>
</evidence>
<evidence type="ECO:0000256" key="4">
    <source>
        <dbReference type="ARBA" id="ARBA00022729"/>
    </source>
</evidence>
<dbReference type="GO" id="GO:0072657">
    <property type="term" value="P:protein localization to membrane"/>
    <property type="evidence" value="ECO:0007669"/>
    <property type="project" value="TreeGrafter"/>
</dbReference>
<evidence type="ECO:0000256" key="2">
    <source>
        <dbReference type="ARBA" id="ARBA00005227"/>
    </source>
</evidence>
<feature type="transmembrane region" description="Helical" evidence="8">
    <location>
        <begin position="475"/>
        <end position="497"/>
    </location>
</feature>
<evidence type="ECO:0000256" key="5">
    <source>
        <dbReference type="ARBA" id="ARBA00022989"/>
    </source>
</evidence>
<feature type="transmembrane region" description="Helical" evidence="8">
    <location>
        <begin position="509"/>
        <end position="533"/>
    </location>
</feature>
<sequence>MVLFMILLLCISVDAKVYHVGDKVEVLVNKIGPYANKHETYHYYQLPLCRPFVIVHRSLSLGQLLNGDRMAESPYLLHFGKQRGKTSICGRYKLTSKDLDDLIAAVEDNFYLELIVDPGKFQRTNWALLCDNIRVHNYLGFIEEQNTFPHMHRTYLYTHFIFTIAYDKGTGEVRLIKFSKTYLRRHFESVSSSGAMIYIELSSKQTTTRFLILVRNLITSNFFTVLFGLKRRKKLERQNSFDEEFFALQAEQVQWMAILNSSLLVMLLVSLVAWILRYVIKSDLNRYNGKTITDFVFESGWKSISADVFRLPKFCILFASVIGVGSQFLLLITLVMIIGSTSLISPRNHEVLNSVAVLLYAVTSGVAGFTSAYIYRQFGEKNWIVNANVTTSLFAVPMILIWMLNNSVSWAYGSTQALPYTTVAVLGLFWLFVGYPLTVVGAAVGKNFAAPYSTPCHTRNIPRELPALPFYKTNFVLMLFGGFLSFSAMSVELYYIFSTIWGRESYTIYYVLLIAFLIMITVVATSSITLIYVKLSAEDYRWWWLSIFIGGQIDLYICLLLWHILLHISLGYVWLTANHKIDCILASHMHVLFIFVVVVSTQE</sequence>
<dbReference type="PANTHER" id="PTHR10766:SF177">
    <property type="entry name" value="TRANSMEMBRANE 9 SUPERFAMILY MEMBER 1"/>
    <property type="match status" value="1"/>
</dbReference>
<feature type="transmembrane region" description="Helical" evidence="8">
    <location>
        <begin position="257"/>
        <end position="280"/>
    </location>
</feature>
<protein>
    <recommendedName>
        <fullName evidence="8">Transmembrane 9 superfamily member</fullName>
    </recommendedName>
</protein>
<keyword evidence="10" id="KW-1185">Reference proteome</keyword>
<evidence type="ECO:0000256" key="1">
    <source>
        <dbReference type="ARBA" id="ARBA00004542"/>
    </source>
</evidence>
<feature type="transmembrane region" description="Helical" evidence="8">
    <location>
        <begin position="582"/>
        <end position="601"/>
    </location>
</feature>
<name>A0A0R3RF87_9BILA</name>
<keyword evidence="4 9" id="KW-0732">Signal</keyword>
<dbReference type="InterPro" id="IPR004240">
    <property type="entry name" value="EMP70"/>
</dbReference>
<comment type="subcellular location">
    <subcellularLocation>
        <location evidence="1">Cytoplasmic vesicle</location>
        <location evidence="1">Autophagosome membrane</location>
        <topology evidence="1">Multi-pass membrane protein</topology>
    </subcellularLocation>
</comment>
<keyword evidence="6 8" id="KW-0472">Membrane</keyword>
<feature type="transmembrane region" description="Helical" evidence="8">
    <location>
        <begin position="316"/>
        <end position="339"/>
    </location>
</feature>
<evidence type="ECO:0000256" key="9">
    <source>
        <dbReference type="SAM" id="SignalP"/>
    </source>
</evidence>
<reference evidence="11" key="1">
    <citation type="submission" date="2017-02" db="UniProtKB">
        <authorList>
            <consortium name="WormBaseParasite"/>
        </authorList>
    </citation>
    <scope>IDENTIFICATION</scope>
</reference>
<comment type="similarity">
    <text evidence="2 8">Belongs to the nonaspanin (TM9SF) (TC 9.A.2) family.</text>
</comment>
<dbReference type="Proteomes" id="UP000050640">
    <property type="component" value="Unplaced"/>
</dbReference>